<evidence type="ECO:0000256" key="3">
    <source>
        <dbReference type="ARBA" id="ARBA00022448"/>
    </source>
</evidence>
<feature type="transmembrane region" description="Helical" evidence="9">
    <location>
        <begin position="137"/>
        <end position="157"/>
    </location>
</feature>
<name>N6XSQ1_THAL4</name>
<sequence length="380" mass="39066">MPASPAGCGGNDPDRAPVRRPSPVPRERHMNEASPPSSALTAALPHIHLRWVVAPLLALAATLIALSIGRYPVPAWETLHFLLAAAGLAPMEPDRYALLHNLIVEIRLPRVLAAILVGASLSVSGAAYQALFRNPLVSPGLLGVLAGASAGAALGILLDGNWLLVQTGAFALGLAAVGIAVGIAHAFGGGSIIMLILGGILSGALFASLLTMVKYVADPYSQLPAIVYWLMGSLGQATTGDIAWAAAPMLAGIVLLCLMGRALDALSMGDDEARALGVPVTAVRLVTIAAATLISAMTVSIAGMIGWIGLIVPHIARLLVGPGNALLLPASASLGAAFLLFADGLARNLFTTELPIGIVTELLGIPVFLIVLRRVRRGWT</sequence>
<evidence type="ECO:0000256" key="7">
    <source>
        <dbReference type="ARBA" id="ARBA00023136"/>
    </source>
</evidence>
<feature type="transmembrane region" description="Helical" evidence="9">
    <location>
        <begin position="354"/>
        <end position="372"/>
    </location>
</feature>
<dbReference type="CDD" id="cd06550">
    <property type="entry name" value="TM_ABC_iron-siderophores_like"/>
    <property type="match status" value="1"/>
</dbReference>
<reference evidence="10 11" key="1">
    <citation type="submission" date="2012-09" db="EMBL/GenBank/DDBJ databases">
        <title>Draft Genome Sequences of 6 Strains from Genus Thauera.</title>
        <authorList>
            <person name="Liu B."/>
            <person name="Shapleigh J.P."/>
            <person name="Frostegard A.H."/>
        </authorList>
    </citation>
    <scope>NUCLEOTIDE SEQUENCE [LARGE SCALE GENOMIC DNA]</scope>
    <source>
        <strain evidence="11">47Lol / DSM 12138</strain>
    </source>
</reference>
<feature type="transmembrane region" description="Helical" evidence="9">
    <location>
        <begin position="169"/>
        <end position="187"/>
    </location>
</feature>
<evidence type="ECO:0000256" key="9">
    <source>
        <dbReference type="SAM" id="Phobius"/>
    </source>
</evidence>
<feature type="transmembrane region" description="Helical" evidence="9">
    <location>
        <begin position="283"/>
        <end position="312"/>
    </location>
</feature>
<dbReference type="InterPro" id="IPR000522">
    <property type="entry name" value="ABC_transptr_permease_BtuC"/>
</dbReference>
<feature type="transmembrane region" description="Helical" evidence="9">
    <location>
        <begin position="193"/>
        <end position="213"/>
    </location>
</feature>
<dbReference type="GO" id="GO:0022857">
    <property type="term" value="F:transmembrane transporter activity"/>
    <property type="evidence" value="ECO:0007669"/>
    <property type="project" value="InterPro"/>
</dbReference>
<evidence type="ECO:0000313" key="11">
    <source>
        <dbReference type="Proteomes" id="UP000013232"/>
    </source>
</evidence>
<proteinExistence type="inferred from homology"/>
<feature type="transmembrane region" description="Helical" evidence="9">
    <location>
        <begin position="49"/>
        <end position="68"/>
    </location>
</feature>
<dbReference type="Proteomes" id="UP000013232">
    <property type="component" value="Unassembled WGS sequence"/>
</dbReference>
<evidence type="ECO:0000256" key="2">
    <source>
        <dbReference type="ARBA" id="ARBA00007935"/>
    </source>
</evidence>
<dbReference type="InterPro" id="IPR037294">
    <property type="entry name" value="ABC_BtuC-like"/>
</dbReference>
<dbReference type="STRING" id="1123367.GCA_000621305_00687"/>
<feature type="region of interest" description="Disordered" evidence="8">
    <location>
        <begin position="1"/>
        <end position="37"/>
    </location>
</feature>
<feature type="transmembrane region" description="Helical" evidence="9">
    <location>
        <begin position="111"/>
        <end position="131"/>
    </location>
</feature>
<comment type="caution">
    <text evidence="10">The sequence shown here is derived from an EMBL/GenBank/DDBJ whole genome shotgun (WGS) entry which is preliminary data.</text>
</comment>
<evidence type="ECO:0000256" key="4">
    <source>
        <dbReference type="ARBA" id="ARBA00022475"/>
    </source>
</evidence>
<feature type="transmembrane region" description="Helical" evidence="9">
    <location>
        <begin position="324"/>
        <end position="342"/>
    </location>
</feature>
<evidence type="ECO:0000256" key="8">
    <source>
        <dbReference type="SAM" id="MobiDB-lite"/>
    </source>
</evidence>
<dbReference type="GO" id="GO:0033214">
    <property type="term" value="P:siderophore-iron import into cell"/>
    <property type="evidence" value="ECO:0007669"/>
    <property type="project" value="TreeGrafter"/>
</dbReference>
<dbReference type="EMBL" id="AMXE01000093">
    <property type="protein sequence ID" value="ENO84786.1"/>
    <property type="molecule type" value="Genomic_DNA"/>
</dbReference>
<dbReference type="FunFam" id="1.10.3470.10:FF:000001">
    <property type="entry name" value="Vitamin B12 ABC transporter permease BtuC"/>
    <property type="match status" value="1"/>
</dbReference>
<dbReference type="SUPFAM" id="SSF81345">
    <property type="entry name" value="ABC transporter involved in vitamin B12 uptake, BtuC"/>
    <property type="match status" value="1"/>
</dbReference>
<dbReference type="Pfam" id="PF01032">
    <property type="entry name" value="FecCD"/>
    <property type="match status" value="1"/>
</dbReference>
<dbReference type="PANTHER" id="PTHR30472:SF70">
    <property type="entry name" value="MOLYBDATE IMPORT SYSTEM PERMEASE PROTEIN MOLB"/>
    <property type="match status" value="1"/>
</dbReference>
<keyword evidence="5 9" id="KW-0812">Transmembrane</keyword>
<keyword evidence="7 9" id="KW-0472">Membrane</keyword>
<keyword evidence="11" id="KW-1185">Reference proteome</keyword>
<dbReference type="eggNOG" id="COG0609">
    <property type="taxonomic scope" value="Bacteria"/>
</dbReference>
<evidence type="ECO:0000256" key="6">
    <source>
        <dbReference type="ARBA" id="ARBA00022989"/>
    </source>
</evidence>
<dbReference type="AlphaFoldDB" id="N6XSQ1"/>
<evidence type="ECO:0000313" key="10">
    <source>
        <dbReference type="EMBL" id="ENO84786.1"/>
    </source>
</evidence>
<dbReference type="GO" id="GO:0005886">
    <property type="term" value="C:plasma membrane"/>
    <property type="evidence" value="ECO:0007669"/>
    <property type="project" value="UniProtKB-SubCell"/>
</dbReference>
<keyword evidence="6 9" id="KW-1133">Transmembrane helix</keyword>
<gene>
    <name evidence="10" type="ORF">C666_16590</name>
</gene>
<comment type="subcellular location">
    <subcellularLocation>
        <location evidence="1">Cell membrane</location>
        <topology evidence="1">Multi-pass membrane protein</topology>
    </subcellularLocation>
</comment>
<protein>
    <submittedName>
        <fullName evidence="10">Transport system permease</fullName>
    </submittedName>
</protein>
<keyword evidence="3" id="KW-0813">Transport</keyword>
<comment type="similarity">
    <text evidence="2">Belongs to the binding-protein-dependent transport system permease family. FecCD subfamily.</text>
</comment>
<accession>N6XSQ1</accession>
<evidence type="ECO:0000256" key="1">
    <source>
        <dbReference type="ARBA" id="ARBA00004651"/>
    </source>
</evidence>
<dbReference type="Gene3D" id="1.10.3470.10">
    <property type="entry name" value="ABC transporter involved in vitamin B12 uptake, BtuC"/>
    <property type="match status" value="1"/>
</dbReference>
<dbReference type="PANTHER" id="PTHR30472">
    <property type="entry name" value="FERRIC ENTEROBACTIN TRANSPORT SYSTEM PERMEASE PROTEIN"/>
    <property type="match status" value="1"/>
</dbReference>
<evidence type="ECO:0000256" key="5">
    <source>
        <dbReference type="ARBA" id="ARBA00022692"/>
    </source>
</evidence>
<keyword evidence="4" id="KW-1003">Cell membrane</keyword>
<organism evidence="10 11">
    <name type="scientific">Thauera linaloolentis (strain DSM 12138 / JCM 21573 / CCUG 41526 / CIP 105981 / IAM 15112 / NBRC 102519 / 47Lol)</name>
    <dbReference type="NCBI Taxonomy" id="1123367"/>
    <lineage>
        <taxon>Bacteria</taxon>
        <taxon>Pseudomonadati</taxon>
        <taxon>Pseudomonadota</taxon>
        <taxon>Betaproteobacteria</taxon>
        <taxon>Rhodocyclales</taxon>
        <taxon>Zoogloeaceae</taxon>
        <taxon>Thauera</taxon>
    </lineage>
</organism>